<feature type="transmembrane region" description="Helical" evidence="7">
    <location>
        <begin position="110"/>
        <end position="127"/>
    </location>
</feature>
<keyword evidence="6 7" id="KW-0472">Membrane</keyword>
<evidence type="ECO:0000313" key="10">
    <source>
        <dbReference type="EMBL" id="UOF90168.1"/>
    </source>
</evidence>
<keyword evidence="4 7" id="KW-0812">Transmembrane</keyword>
<feature type="transmembrane region" description="Helical" evidence="7">
    <location>
        <begin position="231"/>
        <end position="250"/>
    </location>
</feature>
<dbReference type="Pfam" id="PF06750">
    <property type="entry name" value="A24_N_bact"/>
    <property type="match status" value="1"/>
</dbReference>
<reference evidence="10" key="1">
    <citation type="submission" date="2021-12" db="EMBL/GenBank/DDBJ databases">
        <title>Alicyclobacillaceae gen. nov., sp. nov., isolated from chalcocite enrichment system.</title>
        <authorList>
            <person name="Jiang Z."/>
        </authorList>
    </citation>
    <scope>NUCLEOTIDE SEQUENCE</scope>
    <source>
        <strain evidence="10">MYW30-H2</strain>
    </source>
</reference>
<dbReference type="InterPro" id="IPR000045">
    <property type="entry name" value="Prepilin_IV_endopep_pep"/>
</dbReference>
<feature type="transmembrane region" description="Helical" evidence="7">
    <location>
        <begin position="82"/>
        <end position="98"/>
    </location>
</feature>
<dbReference type="PANTHER" id="PTHR30487:SF0">
    <property type="entry name" value="PREPILIN LEADER PEPTIDASE_N-METHYLTRANSFERASE-RELATED"/>
    <property type="match status" value="1"/>
</dbReference>
<proteinExistence type="inferred from homology"/>
<keyword evidence="11" id="KW-1185">Reference proteome</keyword>
<evidence type="ECO:0000256" key="6">
    <source>
        <dbReference type="ARBA" id="ARBA00023136"/>
    </source>
</evidence>
<evidence type="ECO:0000259" key="8">
    <source>
        <dbReference type="Pfam" id="PF01478"/>
    </source>
</evidence>
<protein>
    <submittedName>
        <fullName evidence="10">Prepilin peptidase</fullName>
    </submittedName>
</protein>
<evidence type="ECO:0000256" key="2">
    <source>
        <dbReference type="ARBA" id="ARBA00005801"/>
    </source>
</evidence>
<comment type="subcellular location">
    <subcellularLocation>
        <location evidence="1">Cell membrane</location>
        <topology evidence="1">Multi-pass membrane protein</topology>
    </subcellularLocation>
</comment>
<evidence type="ECO:0000256" key="5">
    <source>
        <dbReference type="ARBA" id="ARBA00022989"/>
    </source>
</evidence>
<comment type="similarity">
    <text evidence="2">Belongs to the peptidase A24 family.</text>
</comment>
<feature type="transmembrane region" description="Helical" evidence="7">
    <location>
        <begin position="155"/>
        <end position="174"/>
    </location>
</feature>
<dbReference type="Gene3D" id="1.20.120.1220">
    <property type="match status" value="1"/>
</dbReference>
<dbReference type="Pfam" id="PF01478">
    <property type="entry name" value="Peptidase_A24"/>
    <property type="match status" value="1"/>
</dbReference>
<evidence type="ECO:0000256" key="4">
    <source>
        <dbReference type="ARBA" id="ARBA00022692"/>
    </source>
</evidence>
<dbReference type="EMBL" id="CP089291">
    <property type="protein sequence ID" value="UOF90168.1"/>
    <property type="molecule type" value="Genomic_DNA"/>
</dbReference>
<dbReference type="RefSeq" id="WP_347436860.1">
    <property type="nucleotide sequence ID" value="NZ_CP089291.1"/>
</dbReference>
<keyword evidence="3" id="KW-1003">Cell membrane</keyword>
<feature type="domain" description="Prepilin type IV endopeptidase peptidase" evidence="8">
    <location>
        <begin position="112"/>
        <end position="215"/>
    </location>
</feature>
<evidence type="ECO:0000256" key="7">
    <source>
        <dbReference type="SAM" id="Phobius"/>
    </source>
</evidence>
<keyword evidence="5 7" id="KW-1133">Transmembrane helix</keyword>
<evidence type="ECO:0000259" key="9">
    <source>
        <dbReference type="Pfam" id="PF06750"/>
    </source>
</evidence>
<accession>A0ABY4CLW9</accession>
<evidence type="ECO:0000256" key="1">
    <source>
        <dbReference type="ARBA" id="ARBA00004651"/>
    </source>
</evidence>
<feature type="transmembrane region" description="Helical" evidence="7">
    <location>
        <begin position="186"/>
        <end position="219"/>
    </location>
</feature>
<organism evidence="10 11">
    <name type="scientific">Fodinisporobacter ferrooxydans</name>
    <dbReference type="NCBI Taxonomy" id="2901836"/>
    <lineage>
        <taxon>Bacteria</taxon>
        <taxon>Bacillati</taxon>
        <taxon>Bacillota</taxon>
        <taxon>Bacilli</taxon>
        <taxon>Bacillales</taxon>
        <taxon>Alicyclobacillaceae</taxon>
        <taxon>Fodinisporobacter</taxon>
    </lineage>
</organism>
<evidence type="ECO:0000256" key="3">
    <source>
        <dbReference type="ARBA" id="ARBA00022475"/>
    </source>
</evidence>
<feature type="transmembrane region" description="Helical" evidence="7">
    <location>
        <begin position="14"/>
        <end position="34"/>
    </location>
</feature>
<dbReference type="InterPro" id="IPR050882">
    <property type="entry name" value="Prepilin_peptidase/N-MTase"/>
</dbReference>
<gene>
    <name evidence="10" type="ORF">LSG31_20260</name>
</gene>
<dbReference type="PANTHER" id="PTHR30487">
    <property type="entry name" value="TYPE 4 PREPILIN-LIKE PROTEINS LEADER PEPTIDE-PROCESSING ENZYME"/>
    <property type="match status" value="1"/>
</dbReference>
<name>A0ABY4CLW9_9BACL</name>
<dbReference type="Proteomes" id="UP000830167">
    <property type="component" value="Chromosome"/>
</dbReference>
<dbReference type="InterPro" id="IPR010627">
    <property type="entry name" value="Prepilin_pept_A24_N"/>
</dbReference>
<evidence type="ECO:0000313" key="11">
    <source>
        <dbReference type="Proteomes" id="UP000830167"/>
    </source>
</evidence>
<feature type="domain" description="Prepilin peptidase A24 N-terminal" evidence="9">
    <location>
        <begin position="18"/>
        <end position="98"/>
    </location>
</feature>
<sequence>MYINLLELDYIQKIYIIILSLFIGSFLNVVALRIPKGESIVSPPSRCTSCGHRLGWLDLIPVLSFVFLRGRCRYCGDRVSPFYAVFELLALIGAWILYDHFGMNWEFPVGFFYICVLLVITITDLKYMRIPDKIVFPSMGAMLLLRLLIHPLPYWQYILGFFAGGLLLLLIALVSRGGMGGGDVKLFAFIGLSIGLYQMLLGFFFACLLGSIFGLIFIRLGIYKRKSPIPFGPYIAMGCFVAYLWGTQLWEMYAAVF</sequence>